<dbReference type="PANTHER" id="PTHR43861">
    <property type="entry name" value="TRANS-ACONITATE 2-METHYLTRANSFERASE-RELATED"/>
    <property type="match status" value="1"/>
</dbReference>
<dbReference type="SUPFAM" id="SSF53335">
    <property type="entry name" value="S-adenosyl-L-methionine-dependent methyltransferases"/>
    <property type="match status" value="1"/>
</dbReference>
<dbReference type="OrthoDB" id="7032234at2"/>
<dbReference type="Gene3D" id="3.40.50.150">
    <property type="entry name" value="Vaccinia Virus protein VP39"/>
    <property type="match status" value="1"/>
</dbReference>
<evidence type="ECO:0000313" key="5">
    <source>
        <dbReference type="Proteomes" id="UP000298424"/>
    </source>
</evidence>
<dbReference type="AlphaFoldDB" id="A0A4R8ZGY9"/>
<dbReference type="GO" id="GO:0032259">
    <property type="term" value="P:methylation"/>
    <property type="evidence" value="ECO:0007669"/>
    <property type="project" value="UniProtKB-KW"/>
</dbReference>
<dbReference type="PANTHER" id="PTHR43861:SF1">
    <property type="entry name" value="TRANS-ACONITATE 2-METHYLTRANSFERASE"/>
    <property type="match status" value="1"/>
</dbReference>
<dbReference type="Pfam" id="PF13649">
    <property type="entry name" value="Methyltransf_25"/>
    <property type="match status" value="1"/>
</dbReference>
<reference evidence="4 5" key="1">
    <citation type="submission" date="2019-03" db="EMBL/GenBank/DDBJ databases">
        <title>Genomics of glacier-inhabiting Cryobacterium strains.</title>
        <authorList>
            <person name="Liu Q."/>
            <person name="Xin Y.-H."/>
        </authorList>
    </citation>
    <scope>NUCLEOTIDE SEQUENCE [LARGE SCALE GENOMIC DNA]</scope>
    <source>
        <strain evidence="4 5">TMT1-1</strain>
    </source>
</reference>
<dbReference type="InterPro" id="IPR041698">
    <property type="entry name" value="Methyltransf_25"/>
</dbReference>
<name>A0A4R8ZGY9_9MICO</name>
<accession>A0A4R8ZGY9</accession>
<feature type="domain" description="Methyltransferase" evidence="3">
    <location>
        <begin position="41"/>
        <end position="147"/>
    </location>
</feature>
<organism evidence="4 5">
    <name type="scientific">Cryobacterium lyxosi</name>
    <dbReference type="NCBI Taxonomy" id="1259228"/>
    <lineage>
        <taxon>Bacteria</taxon>
        <taxon>Bacillati</taxon>
        <taxon>Actinomycetota</taxon>
        <taxon>Actinomycetes</taxon>
        <taxon>Micrococcales</taxon>
        <taxon>Microbacteriaceae</taxon>
        <taxon>Cryobacterium</taxon>
    </lineage>
</organism>
<dbReference type="CDD" id="cd02440">
    <property type="entry name" value="AdoMet_MTases"/>
    <property type="match status" value="1"/>
</dbReference>
<evidence type="ECO:0000256" key="1">
    <source>
        <dbReference type="ARBA" id="ARBA00022603"/>
    </source>
</evidence>
<dbReference type="InterPro" id="IPR029063">
    <property type="entry name" value="SAM-dependent_MTases_sf"/>
</dbReference>
<dbReference type="EMBL" id="SOGT01000005">
    <property type="protein sequence ID" value="TFD27728.1"/>
    <property type="molecule type" value="Genomic_DNA"/>
</dbReference>
<sequence>MVNVYEAAGRLYDALSGEHVVYRAGRQSGVALLNLRAGDTVLDLGCGTGLNHALLVDAVGPSGTVVGLDRSPKMLEMAHRRVETNGWTRVCLIKADATTFDLNEVAKELPVPSNGLVDAVFSSYAMSVFDDWHPAWDRMRALLKPGGHAGIVDMQLPVGRARIFSPLVRLAASVGGADLHARPWTVIQREGVDVRSASLRGGHIQVVAATIP</sequence>
<evidence type="ECO:0000313" key="4">
    <source>
        <dbReference type="EMBL" id="TFD27728.1"/>
    </source>
</evidence>
<evidence type="ECO:0000259" key="3">
    <source>
        <dbReference type="Pfam" id="PF13649"/>
    </source>
</evidence>
<proteinExistence type="predicted"/>
<keyword evidence="1 4" id="KW-0489">Methyltransferase</keyword>
<evidence type="ECO:0000256" key="2">
    <source>
        <dbReference type="ARBA" id="ARBA00022679"/>
    </source>
</evidence>
<gene>
    <name evidence="4" type="ORF">E3T27_04490</name>
</gene>
<keyword evidence="5" id="KW-1185">Reference proteome</keyword>
<keyword evidence="2 4" id="KW-0808">Transferase</keyword>
<dbReference type="Proteomes" id="UP000298424">
    <property type="component" value="Unassembled WGS sequence"/>
</dbReference>
<protein>
    <submittedName>
        <fullName evidence="4">Methyltransferase domain-containing protein</fullName>
    </submittedName>
</protein>
<dbReference type="GO" id="GO:0008168">
    <property type="term" value="F:methyltransferase activity"/>
    <property type="evidence" value="ECO:0007669"/>
    <property type="project" value="UniProtKB-KW"/>
</dbReference>
<dbReference type="RefSeq" id="WP_134571713.1">
    <property type="nucleotide sequence ID" value="NZ_SOGT01000005.1"/>
</dbReference>
<comment type="caution">
    <text evidence="4">The sequence shown here is derived from an EMBL/GenBank/DDBJ whole genome shotgun (WGS) entry which is preliminary data.</text>
</comment>